<evidence type="ECO:0000256" key="3">
    <source>
        <dbReference type="ARBA" id="ARBA00022692"/>
    </source>
</evidence>
<feature type="transmembrane region" description="Helical" evidence="6">
    <location>
        <begin position="464"/>
        <end position="487"/>
    </location>
</feature>
<dbReference type="OrthoDB" id="5292592at2"/>
<protein>
    <submittedName>
        <fullName evidence="8">FtsX-like permease family protein</fullName>
    </submittedName>
</protein>
<keyword evidence="3 6" id="KW-0812">Transmembrane</keyword>
<dbReference type="AlphaFoldDB" id="A0A0W0Y4W3"/>
<feature type="transmembrane region" description="Helical" evidence="6">
    <location>
        <begin position="750"/>
        <end position="773"/>
    </location>
</feature>
<keyword evidence="5 6" id="KW-0472">Membrane</keyword>
<evidence type="ECO:0000256" key="5">
    <source>
        <dbReference type="ARBA" id="ARBA00023136"/>
    </source>
</evidence>
<feature type="transmembrane region" description="Helical" evidence="6">
    <location>
        <begin position="392"/>
        <end position="411"/>
    </location>
</feature>
<dbReference type="InterPro" id="IPR003838">
    <property type="entry name" value="ABC3_permease_C"/>
</dbReference>
<feature type="transmembrane region" description="Helical" evidence="6">
    <location>
        <begin position="351"/>
        <end position="371"/>
    </location>
</feature>
<evidence type="ECO:0000313" key="9">
    <source>
        <dbReference type="Proteomes" id="UP000054618"/>
    </source>
</evidence>
<keyword evidence="9" id="KW-1185">Reference proteome</keyword>
<dbReference type="STRING" id="45073.Lqui_0871"/>
<feature type="domain" description="ABC3 transporter permease C-terminal" evidence="7">
    <location>
        <begin position="262"/>
        <end position="376"/>
    </location>
</feature>
<dbReference type="EMBL" id="LNYS01000006">
    <property type="protein sequence ID" value="KTD52027.1"/>
    <property type="molecule type" value="Genomic_DNA"/>
</dbReference>
<dbReference type="PANTHER" id="PTHR30287">
    <property type="entry name" value="MEMBRANE COMPONENT OF PREDICTED ABC SUPERFAMILY METABOLITE UPTAKE TRANSPORTER"/>
    <property type="match status" value="1"/>
</dbReference>
<accession>A0A0W0Y4W3</accession>
<feature type="transmembrane region" description="Helical" evidence="6">
    <location>
        <begin position="417"/>
        <end position="443"/>
    </location>
</feature>
<dbReference type="PATRIC" id="fig|45073.5.peg.920"/>
<sequence>MLALPAFFRSFIREWKSGELSLLAFALFFSMACVSALNNLGELINYQLDRQAAQLLGADRQLSSAIPLKKDWFAKASSLGLKQSEAQSFLSMVSHGDNLQLAQIKAIQTPYPLNGRLTISKSIDNSRVFTSNSAPSAGRIWMGWRLFSSLAVQPGDTVQIGAAEFVVDGIILEEPGQVGDWFNISPHILMNQSDINKTAVIQTGSNIRYQWLISGEPILLEQLYEYLRPQLNEQQQWFDSKSGNRAVERNTSRTLAYLNLGTLMSLVLAGVAISMASLRFSQRHQQHVAILRCFGASQKHILTWYFLSILFLGSIASIFGIILGYALQPLLVGWLRGITPEMQAPFSLKPAALSLATGIIILSAFSLTHLLKLKNVSPASIFRRQSTQAQGSMLEGYILAFILSAGLAYLYTQSWTVTLVVVLCCLFFILLVIFSLYVGFGLLASARQIHLNWRFGFISISRNLANSALQIIGMGLALTALLSLFLLRTQLLSDWQRQLPPDAANYFLINIEAQQIPPLQQLLKQHTIKSAAIFPMVRGRLIRINEQPVEQVLGDKTQEINALQRELNLSWTEALPDENQLIAGQWNSGISIEEDLANRLGVKIGDQLGFRIADQIISGKISSIRRLNWSSFKPNFFILFKPGVLDSFPKTYITSLYLPPDNREFLISLVKQFPNITVIDIATTLERVRSIFDNVGKAISLISFFGLLTGLIITALAMLSQSGSKKQETWLLKTLGMRKKQLLWIKSSEAFFTGFYAGLLAVCTAIAINFYVANNILGLSFIMPWRYLFGVPFVVAIFTVLLNHAVSYWQYERRTAN</sequence>
<comment type="subcellular location">
    <subcellularLocation>
        <location evidence="1">Cell membrane</location>
        <topology evidence="1">Multi-pass membrane protein</topology>
    </subcellularLocation>
</comment>
<name>A0A0W0Y4W3_9GAMM</name>
<dbReference type="InterPro" id="IPR038766">
    <property type="entry name" value="Membrane_comp_ABC_pdt"/>
</dbReference>
<gene>
    <name evidence="8" type="ORF">Lqui_0871</name>
</gene>
<organism evidence="8 9">
    <name type="scientific">Legionella quinlivanii</name>
    <dbReference type="NCBI Taxonomy" id="45073"/>
    <lineage>
        <taxon>Bacteria</taxon>
        <taxon>Pseudomonadati</taxon>
        <taxon>Pseudomonadota</taxon>
        <taxon>Gammaproteobacteria</taxon>
        <taxon>Legionellales</taxon>
        <taxon>Legionellaceae</taxon>
        <taxon>Legionella</taxon>
    </lineage>
</organism>
<evidence type="ECO:0000256" key="2">
    <source>
        <dbReference type="ARBA" id="ARBA00022475"/>
    </source>
</evidence>
<feature type="domain" description="ABC3 transporter permease C-terminal" evidence="7">
    <location>
        <begin position="701"/>
        <end position="801"/>
    </location>
</feature>
<dbReference type="GO" id="GO:0005886">
    <property type="term" value="C:plasma membrane"/>
    <property type="evidence" value="ECO:0007669"/>
    <property type="project" value="UniProtKB-SubCell"/>
</dbReference>
<reference evidence="8 9" key="1">
    <citation type="submission" date="2015-11" db="EMBL/GenBank/DDBJ databases">
        <title>Genomic analysis of 38 Legionella species identifies large and diverse effector repertoires.</title>
        <authorList>
            <person name="Burstein D."/>
            <person name="Amaro F."/>
            <person name="Zusman T."/>
            <person name="Lifshitz Z."/>
            <person name="Cohen O."/>
            <person name="Gilbert J.A."/>
            <person name="Pupko T."/>
            <person name="Shuman H.A."/>
            <person name="Segal G."/>
        </authorList>
    </citation>
    <scope>NUCLEOTIDE SEQUENCE [LARGE SCALE GENOMIC DNA]</scope>
    <source>
        <strain evidence="8 9">CDC#1442-AUS-E</strain>
    </source>
</reference>
<keyword evidence="4 6" id="KW-1133">Transmembrane helix</keyword>
<feature type="transmembrane region" description="Helical" evidence="6">
    <location>
        <begin position="785"/>
        <end position="806"/>
    </location>
</feature>
<dbReference type="Proteomes" id="UP000054618">
    <property type="component" value="Unassembled WGS sequence"/>
</dbReference>
<evidence type="ECO:0000256" key="4">
    <source>
        <dbReference type="ARBA" id="ARBA00022989"/>
    </source>
</evidence>
<feature type="transmembrane region" description="Helical" evidence="6">
    <location>
        <begin position="698"/>
        <end position="719"/>
    </location>
</feature>
<comment type="caution">
    <text evidence="8">The sequence shown here is derived from an EMBL/GenBank/DDBJ whole genome shotgun (WGS) entry which is preliminary data.</text>
</comment>
<keyword evidence="2" id="KW-1003">Cell membrane</keyword>
<evidence type="ECO:0000313" key="8">
    <source>
        <dbReference type="EMBL" id="KTD52027.1"/>
    </source>
</evidence>
<feature type="transmembrane region" description="Helical" evidence="6">
    <location>
        <begin position="301"/>
        <end position="327"/>
    </location>
</feature>
<evidence type="ECO:0000256" key="1">
    <source>
        <dbReference type="ARBA" id="ARBA00004651"/>
    </source>
</evidence>
<feature type="transmembrane region" description="Helical" evidence="6">
    <location>
        <begin position="255"/>
        <end position="280"/>
    </location>
</feature>
<evidence type="ECO:0000256" key="6">
    <source>
        <dbReference type="SAM" id="Phobius"/>
    </source>
</evidence>
<proteinExistence type="predicted"/>
<dbReference type="RefSeq" id="WP_058506962.1">
    <property type="nucleotide sequence ID" value="NZ_CAAAIK010000007.1"/>
</dbReference>
<evidence type="ECO:0000259" key="7">
    <source>
        <dbReference type="Pfam" id="PF02687"/>
    </source>
</evidence>
<dbReference type="PANTHER" id="PTHR30287:SF1">
    <property type="entry name" value="INNER MEMBRANE PROTEIN"/>
    <property type="match status" value="1"/>
</dbReference>
<dbReference type="Pfam" id="PF02687">
    <property type="entry name" value="FtsX"/>
    <property type="match status" value="2"/>
</dbReference>